<name>A0A3L6S1F9_PANMI</name>
<dbReference type="InterPro" id="IPR001849">
    <property type="entry name" value="PH_domain"/>
</dbReference>
<evidence type="ECO:0000256" key="1">
    <source>
        <dbReference type="ARBA" id="ARBA00004123"/>
    </source>
</evidence>
<evidence type="ECO:0000313" key="7">
    <source>
        <dbReference type="EMBL" id="RLN12272.1"/>
    </source>
</evidence>
<comment type="caution">
    <text evidence="7">The sequence shown here is derived from an EMBL/GenBank/DDBJ whole genome shotgun (WGS) entry which is preliminary data.</text>
</comment>
<dbReference type="CDD" id="cd00177">
    <property type="entry name" value="START"/>
    <property type="match status" value="1"/>
</dbReference>
<dbReference type="Gene3D" id="3.30.530.20">
    <property type="match status" value="1"/>
</dbReference>
<dbReference type="Gene3D" id="2.30.29.30">
    <property type="entry name" value="Pleckstrin-homology domain (PH domain)/Phosphotyrosine-binding domain (PTB)"/>
    <property type="match status" value="1"/>
</dbReference>
<dbReference type="InterPro" id="IPR009769">
    <property type="entry name" value="EDR2_C"/>
</dbReference>
<dbReference type="AlphaFoldDB" id="A0A3L6S1F9"/>
<dbReference type="STRING" id="4540.A0A3L6S1F9"/>
<dbReference type="InterPro" id="IPR002913">
    <property type="entry name" value="START_lipid-bd_dom"/>
</dbReference>
<protein>
    <recommendedName>
        <fullName evidence="9">Protein ENHANCED DISEASE RESISTANCE 2-like</fullName>
    </recommendedName>
</protein>
<feature type="domain" description="PH" evidence="5">
    <location>
        <begin position="46"/>
        <end position="162"/>
    </location>
</feature>
<dbReference type="PANTHER" id="PTHR12136">
    <property type="entry name" value="ENHANCED DISEASE RESISTANCE-RELATED"/>
    <property type="match status" value="1"/>
</dbReference>
<keyword evidence="3" id="KW-0256">Endoplasmic reticulum</keyword>
<proteinExistence type="predicted"/>
<dbReference type="GO" id="GO:0005783">
    <property type="term" value="C:endoplasmic reticulum"/>
    <property type="evidence" value="ECO:0007669"/>
    <property type="project" value="UniProtKB-SubCell"/>
</dbReference>
<evidence type="ECO:0000313" key="8">
    <source>
        <dbReference type="Proteomes" id="UP000275267"/>
    </source>
</evidence>
<feature type="compositionally biased region" description="Low complexity" evidence="4">
    <location>
        <begin position="33"/>
        <end position="45"/>
    </location>
</feature>
<dbReference type="GO" id="GO:0005634">
    <property type="term" value="C:nucleus"/>
    <property type="evidence" value="ECO:0007669"/>
    <property type="project" value="UniProtKB-SubCell"/>
</dbReference>
<accession>A0A3L6S1F9</accession>
<feature type="domain" description="START" evidence="6">
    <location>
        <begin position="254"/>
        <end position="404"/>
    </location>
</feature>
<feature type="compositionally biased region" description="Acidic residues" evidence="4">
    <location>
        <begin position="493"/>
        <end position="504"/>
    </location>
</feature>
<dbReference type="Pfam" id="PF01852">
    <property type="entry name" value="START"/>
    <property type="match status" value="1"/>
</dbReference>
<feature type="compositionally biased region" description="Basic and acidic residues" evidence="4">
    <location>
        <begin position="514"/>
        <end position="526"/>
    </location>
</feature>
<dbReference type="PANTHER" id="PTHR12136:SF92">
    <property type="entry name" value="PROTEIN ENHANCED DISEASE RESISTANCE 2"/>
    <property type="match status" value="1"/>
</dbReference>
<dbReference type="InterPro" id="IPR045096">
    <property type="entry name" value="EDR2-like"/>
</dbReference>
<dbReference type="Proteomes" id="UP000275267">
    <property type="component" value="Unassembled WGS sequence"/>
</dbReference>
<dbReference type="PROSITE" id="PS50848">
    <property type="entry name" value="START"/>
    <property type="match status" value="1"/>
</dbReference>
<gene>
    <name evidence="7" type="ORF">C2845_PM09G00960</name>
</gene>
<dbReference type="CDD" id="cd00821">
    <property type="entry name" value="PH"/>
    <property type="match status" value="1"/>
</dbReference>
<dbReference type="Pfam" id="PF07059">
    <property type="entry name" value="EDR2_C"/>
    <property type="match status" value="1"/>
</dbReference>
<evidence type="ECO:0000259" key="6">
    <source>
        <dbReference type="PROSITE" id="PS50848"/>
    </source>
</evidence>
<feature type="region of interest" description="Disordered" evidence="4">
    <location>
        <begin position="1"/>
        <end position="45"/>
    </location>
</feature>
<evidence type="ECO:0000256" key="3">
    <source>
        <dbReference type="ARBA" id="ARBA00022824"/>
    </source>
</evidence>
<comment type="subcellular location">
    <subcellularLocation>
        <location evidence="2">Endoplasmic reticulum</location>
    </subcellularLocation>
    <subcellularLocation>
        <location evidence="1">Nucleus</location>
    </subcellularLocation>
</comment>
<evidence type="ECO:0000256" key="2">
    <source>
        <dbReference type="ARBA" id="ARBA00004240"/>
    </source>
</evidence>
<feature type="region of interest" description="Disordered" evidence="4">
    <location>
        <begin position="493"/>
        <end position="526"/>
    </location>
</feature>
<dbReference type="SUPFAM" id="SSF50729">
    <property type="entry name" value="PH domain-like"/>
    <property type="match status" value="1"/>
</dbReference>
<evidence type="ECO:0008006" key="9">
    <source>
        <dbReference type="Google" id="ProtNLM"/>
    </source>
</evidence>
<dbReference type="OrthoDB" id="9970435at2759"/>
<dbReference type="InterPro" id="IPR023393">
    <property type="entry name" value="START-like_dom_sf"/>
</dbReference>
<evidence type="ECO:0000259" key="5">
    <source>
        <dbReference type="PROSITE" id="PS50003"/>
    </source>
</evidence>
<dbReference type="PROSITE" id="PS50003">
    <property type="entry name" value="PH_DOMAIN"/>
    <property type="match status" value="1"/>
</dbReference>
<dbReference type="SMART" id="SM00233">
    <property type="entry name" value="PH"/>
    <property type="match status" value="1"/>
</dbReference>
<organism evidence="7 8">
    <name type="scientific">Panicum miliaceum</name>
    <name type="common">Proso millet</name>
    <name type="synonym">Broomcorn millet</name>
    <dbReference type="NCBI Taxonomy" id="4540"/>
    <lineage>
        <taxon>Eukaryota</taxon>
        <taxon>Viridiplantae</taxon>
        <taxon>Streptophyta</taxon>
        <taxon>Embryophyta</taxon>
        <taxon>Tracheophyta</taxon>
        <taxon>Spermatophyta</taxon>
        <taxon>Magnoliopsida</taxon>
        <taxon>Liliopsida</taxon>
        <taxon>Poales</taxon>
        <taxon>Poaceae</taxon>
        <taxon>PACMAD clade</taxon>
        <taxon>Panicoideae</taxon>
        <taxon>Panicodae</taxon>
        <taxon>Paniceae</taxon>
        <taxon>Panicinae</taxon>
        <taxon>Panicum</taxon>
        <taxon>Panicum sect. Panicum</taxon>
    </lineage>
</organism>
<dbReference type="EMBL" id="PQIB02000006">
    <property type="protein sequence ID" value="RLN12272.1"/>
    <property type="molecule type" value="Genomic_DNA"/>
</dbReference>
<dbReference type="SUPFAM" id="SSF55961">
    <property type="entry name" value="Bet v1-like"/>
    <property type="match status" value="1"/>
</dbReference>
<keyword evidence="8" id="KW-1185">Reference proteome</keyword>
<evidence type="ECO:0000256" key="4">
    <source>
        <dbReference type="SAM" id="MobiDB-lite"/>
    </source>
</evidence>
<dbReference type="GO" id="GO:0008289">
    <property type="term" value="F:lipid binding"/>
    <property type="evidence" value="ECO:0007669"/>
    <property type="project" value="InterPro"/>
</dbReference>
<sequence>MLSSTASRRDAARSVELPRPPAAAGMSRSGELPKAASAGPGPAPAAVRHEGWLVRHGRRKIGRSFFHMRYFVLDNKLLAYYKKKPRDSMIPLKSILVDGNCRVEDRGLKTHHGQMIYFLCIYNKKQKENQITKYAAKEIAKMGAHDIEDALAWKRKLELLIDQQQDSMTAKNRRAFASLDFDIDLGGPLLFSDHDSGQMHISPFFLLIGYSFYCSPEDEEEPRPTLLRRTTIGNGLRIFEELVEVEYLARSCSRAMRAVGVVEASCEAIFGLVMGMDVTRYEWDCSFQYGSLVEEVDGHTAILYHRLQLNWCSMLVWPRDLCYVRYWRRNDDGSYVVLFRSTENQNCGPQPGFVRAFIESGGFKISPLKSLNGRPRTQVQHLMQIDLRGWGMNYFPSFQYHSLLQMLNCVAGVLIKLGEDSKCPFCLIVCGHEDLTLDSLPGLREYFSQTDEVHTVPRIPVMHAMVNSVSMKGQKLQESDTKTKQTDNKILDMVDEESEDDDDYQVPQADLEEEPSKSDSDAKSSDPIDLSWFSGIIRQDANEKSRNCWTVPDSKIFKVRSKNFPHDKSKVPAGKYLMELVAIDWFKATKRMDHVARRKGCAAQVAAEKGMFTFLVNIQIPGPSHYSLVLYFVSSSLKKGSLLQRFADGDDDFRNSRLKLIPSVPKGSWIVRQSVGSTPCLLGKAVDCSYLRGPEYLEVDVDIGSSAVANGVLGLVFGVVTTLVVDMAFLIQANTYDELPEQLLGAARLSNIEPSAAVNPELDSIS</sequence>
<dbReference type="InterPro" id="IPR011993">
    <property type="entry name" value="PH-like_dom_sf"/>
</dbReference>
<dbReference type="SMART" id="SM00234">
    <property type="entry name" value="START"/>
    <property type="match status" value="1"/>
</dbReference>
<reference evidence="8" key="1">
    <citation type="journal article" date="2019" name="Nat. Commun.">
        <title>The genome of broomcorn millet.</title>
        <authorList>
            <person name="Zou C."/>
            <person name="Miki D."/>
            <person name="Li D."/>
            <person name="Tang Q."/>
            <person name="Xiao L."/>
            <person name="Rajput S."/>
            <person name="Deng P."/>
            <person name="Jia W."/>
            <person name="Huang R."/>
            <person name="Zhang M."/>
            <person name="Sun Y."/>
            <person name="Hu J."/>
            <person name="Fu X."/>
            <person name="Schnable P.S."/>
            <person name="Li F."/>
            <person name="Zhang H."/>
            <person name="Feng B."/>
            <person name="Zhu X."/>
            <person name="Liu R."/>
            <person name="Schnable J.C."/>
            <person name="Zhu J.-K."/>
            <person name="Zhang H."/>
        </authorList>
    </citation>
    <scope>NUCLEOTIDE SEQUENCE [LARGE SCALE GENOMIC DNA]</scope>
</reference>